<evidence type="ECO:0000256" key="1">
    <source>
        <dbReference type="SAM" id="Phobius"/>
    </source>
</evidence>
<keyword evidence="1" id="KW-0812">Transmembrane</keyword>
<sequence>MSTTVWVILAGAVLTYLTRIGGHMVLSRFESIHPRVEAGLNAVPAAVLTTLVAPAAMNGGIPEIAALTTGVVVSLVAGGMMPMFLSAAAVLILLRHLIG</sequence>
<dbReference type="Pfam" id="PF05437">
    <property type="entry name" value="AzlD"/>
    <property type="match status" value="1"/>
</dbReference>
<keyword evidence="1" id="KW-0472">Membrane</keyword>
<reference evidence="3" key="1">
    <citation type="journal article" date="2019" name="Int. J. Syst. Evol. Microbiol.">
        <title>The Global Catalogue of Microorganisms (GCM) 10K type strain sequencing project: providing services to taxonomists for standard genome sequencing and annotation.</title>
        <authorList>
            <consortium name="The Broad Institute Genomics Platform"/>
            <consortium name="The Broad Institute Genome Sequencing Center for Infectious Disease"/>
            <person name="Wu L."/>
            <person name="Ma J."/>
        </authorList>
    </citation>
    <scope>NUCLEOTIDE SEQUENCE [LARGE SCALE GENOMIC DNA]</scope>
    <source>
        <strain evidence="3">JCM 3366</strain>
    </source>
</reference>
<proteinExistence type="predicted"/>
<gene>
    <name evidence="2" type="ORF">ACFPOD_11015</name>
</gene>
<feature type="transmembrane region" description="Helical" evidence="1">
    <location>
        <begin position="38"/>
        <end position="57"/>
    </location>
</feature>
<dbReference type="RefSeq" id="WP_223021066.1">
    <property type="nucleotide sequence ID" value="NZ_CP078143.1"/>
</dbReference>
<evidence type="ECO:0000313" key="2">
    <source>
        <dbReference type="EMBL" id="MFC5585645.1"/>
    </source>
</evidence>
<accession>A0ABW0T9N7</accession>
<organism evidence="2 3">
    <name type="scientific">Nitratireductor kimnyeongensis</name>
    <dbReference type="NCBI Taxonomy" id="430679"/>
    <lineage>
        <taxon>Bacteria</taxon>
        <taxon>Pseudomonadati</taxon>
        <taxon>Pseudomonadota</taxon>
        <taxon>Alphaproteobacteria</taxon>
        <taxon>Hyphomicrobiales</taxon>
        <taxon>Phyllobacteriaceae</taxon>
        <taxon>Nitratireductor</taxon>
    </lineage>
</organism>
<name>A0ABW0T9N7_9HYPH</name>
<feature type="transmembrane region" description="Helical" evidence="1">
    <location>
        <begin position="69"/>
        <end position="94"/>
    </location>
</feature>
<dbReference type="Proteomes" id="UP001596107">
    <property type="component" value="Unassembled WGS sequence"/>
</dbReference>
<keyword evidence="3" id="KW-1185">Reference proteome</keyword>
<feature type="transmembrane region" description="Helical" evidence="1">
    <location>
        <begin position="6"/>
        <end position="26"/>
    </location>
</feature>
<protein>
    <submittedName>
        <fullName evidence="2">AzlD family protein</fullName>
    </submittedName>
</protein>
<evidence type="ECO:0000313" key="3">
    <source>
        <dbReference type="Proteomes" id="UP001596107"/>
    </source>
</evidence>
<dbReference type="InterPro" id="IPR008407">
    <property type="entry name" value="Brnchd-chn_aa_trnsp_AzlD"/>
</dbReference>
<keyword evidence="1" id="KW-1133">Transmembrane helix</keyword>
<comment type="caution">
    <text evidence="2">The sequence shown here is derived from an EMBL/GenBank/DDBJ whole genome shotgun (WGS) entry which is preliminary data.</text>
</comment>
<dbReference type="EMBL" id="JBHSNB010000002">
    <property type="protein sequence ID" value="MFC5585645.1"/>
    <property type="molecule type" value="Genomic_DNA"/>
</dbReference>